<feature type="non-terminal residue" evidence="1">
    <location>
        <position position="33"/>
    </location>
</feature>
<dbReference type="EMBL" id="AEAG01003235">
    <property type="protein sequence ID" value="EGH27038.1"/>
    <property type="molecule type" value="Genomic_DNA"/>
</dbReference>
<comment type="caution">
    <text evidence="1">The sequence shown here is derived from an EMBL/GenBank/DDBJ whole genome shotgun (WGS) entry which is preliminary data.</text>
</comment>
<feature type="non-terminal residue" evidence="1">
    <location>
        <position position="1"/>
    </location>
</feature>
<name>A0A656GMS9_PSEA0</name>
<evidence type="ECO:0000313" key="1">
    <source>
        <dbReference type="EMBL" id="EGH27038.1"/>
    </source>
</evidence>
<evidence type="ECO:0000313" key="2">
    <source>
        <dbReference type="Proteomes" id="UP000003465"/>
    </source>
</evidence>
<dbReference type="Proteomes" id="UP000003465">
    <property type="component" value="Unassembled WGS sequence"/>
</dbReference>
<reference evidence="1 2" key="1">
    <citation type="journal article" date="2011" name="PLoS Pathog.">
        <title>Dynamic evolution of pathogenicity revealed by sequencing and comparative genomics of 19 Pseudomonas syringae isolates.</title>
        <authorList>
            <person name="Baltrus D.A."/>
            <person name="Nishimura M.T."/>
            <person name="Romanchuk A."/>
            <person name="Chang J.H."/>
            <person name="Mukhtar M.S."/>
            <person name="Cherkis K."/>
            <person name="Roach J."/>
            <person name="Grant S.R."/>
            <person name="Jones C.D."/>
            <person name="Dangl J.L."/>
        </authorList>
    </citation>
    <scope>NUCLEOTIDE SEQUENCE [LARGE SCALE GENOMIC DNA]</scope>
    <source>
        <strain evidence="1 2">301020</strain>
    </source>
</reference>
<accession>A0A656GMS9</accession>
<organism evidence="1 2">
    <name type="scientific">Pseudomonas amygdali pv. mori str. 301020</name>
    <dbReference type="NCBI Taxonomy" id="629261"/>
    <lineage>
        <taxon>Bacteria</taxon>
        <taxon>Pseudomonadati</taxon>
        <taxon>Pseudomonadota</taxon>
        <taxon>Gammaproteobacteria</taxon>
        <taxon>Pseudomonadales</taxon>
        <taxon>Pseudomonadaceae</taxon>
        <taxon>Pseudomonas</taxon>
        <taxon>Pseudomonas amygdali</taxon>
    </lineage>
</organism>
<proteinExistence type="predicted"/>
<protein>
    <submittedName>
        <fullName evidence="1">Uncharacterized protein</fullName>
    </submittedName>
</protein>
<dbReference type="AlphaFoldDB" id="A0A656GMS9"/>
<gene>
    <name evidence="1" type="ORF">PSYMO_38343</name>
</gene>
<sequence length="33" mass="3661">TSHRLRLRRAVLVVAGIGGYIGNRIGQLLDDRD</sequence>